<organism evidence="2 3">
    <name type="scientific">Hymenobacter glaciei</name>
    <dbReference type="NCBI Taxonomy" id="877209"/>
    <lineage>
        <taxon>Bacteria</taxon>
        <taxon>Pseudomonadati</taxon>
        <taxon>Bacteroidota</taxon>
        <taxon>Cytophagia</taxon>
        <taxon>Cytophagales</taxon>
        <taxon>Hymenobacteraceae</taxon>
        <taxon>Hymenobacter</taxon>
    </lineage>
</organism>
<sequence>MFKTHFHSFAIALLLALPVAVSAQDQKPEAPYNAQLIVRQPEIGQGSPSFVPSPQVRGMKALSDGKVYLVSTDNKQLLAYQGNRLAWKADVVGSCPTVVGPRKISKVLLGPKTILVTVGERTFAEVDTATGKVKVADGQKG</sequence>
<proteinExistence type="predicted"/>
<reference evidence="3" key="1">
    <citation type="journal article" date="2019" name="Int. J. Syst. Evol. Microbiol.">
        <title>The Global Catalogue of Microorganisms (GCM) 10K type strain sequencing project: providing services to taxonomists for standard genome sequencing and annotation.</title>
        <authorList>
            <consortium name="The Broad Institute Genomics Platform"/>
            <consortium name="The Broad Institute Genome Sequencing Center for Infectious Disease"/>
            <person name="Wu L."/>
            <person name="Ma J."/>
        </authorList>
    </citation>
    <scope>NUCLEOTIDE SEQUENCE [LARGE SCALE GENOMIC DNA]</scope>
    <source>
        <strain evidence="3">JCM 17225</strain>
    </source>
</reference>
<accession>A0ABP7UR44</accession>
<name>A0ABP7UR44_9BACT</name>
<keyword evidence="1" id="KW-0732">Signal</keyword>
<evidence type="ECO:0008006" key="4">
    <source>
        <dbReference type="Google" id="ProtNLM"/>
    </source>
</evidence>
<gene>
    <name evidence="2" type="ORF">GCM10022409_40530</name>
</gene>
<evidence type="ECO:0000313" key="2">
    <source>
        <dbReference type="EMBL" id="GAA4049751.1"/>
    </source>
</evidence>
<dbReference type="EMBL" id="BAABDK010000031">
    <property type="protein sequence ID" value="GAA4049751.1"/>
    <property type="molecule type" value="Genomic_DNA"/>
</dbReference>
<dbReference type="RefSeq" id="WP_345058274.1">
    <property type="nucleotide sequence ID" value="NZ_BAABDK010000031.1"/>
</dbReference>
<protein>
    <recommendedName>
        <fullName evidence="4">Pyrrolo-quinoline quinone</fullName>
    </recommendedName>
</protein>
<feature type="signal peptide" evidence="1">
    <location>
        <begin position="1"/>
        <end position="23"/>
    </location>
</feature>
<dbReference type="Proteomes" id="UP001501469">
    <property type="component" value="Unassembled WGS sequence"/>
</dbReference>
<evidence type="ECO:0000313" key="3">
    <source>
        <dbReference type="Proteomes" id="UP001501469"/>
    </source>
</evidence>
<feature type="chain" id="PRO_5046375800" description="Pyrrolo-quinoline quinone" evidence="1">
    <location>
        <begin position="24"/>
        <end position="141"/>
    </location>
</feature>
<evidence type="ECO:0000256" key="1">
    <source>
        <dbReference type="SAM" id="SignalP"/>
    </source>
</evidence>
<comment type="caution">
    <text evidence="2">The sequence shown here is derived from an EMBL/GenBank/DDBJ whole genome shotgun (WGS) entry which is preliminary data.</text>
</comment>
<keyword evidence="3" id="KW-1185">Reference proteome</keyword>